<dbReference type="InterPro" id="IPR052194">
    <property type="entry name" value="MESH1"/>
</dbReference>
<dbReference type="PANTHER" id="PTHR46246:SF1">
    <property type="entry name" value="GUANOSINE-3',5'-BIS(DIPHOSPHATE) 3'-PYROPHOSPHOHYDROLASE MESH1"/>
    <property type="match status" value="1"/>
</dbReference>
<evidence type="ECO:0000313" key="2">
    <source>
        <dbReference type="EMBL" id="PIR86251.1"/>
    </source>
</evidence>
<dbReference type="SMART" id="SM00471">
    <property type="entry name" value="HDc"/>
    <property type="match status" value="1"/>
</dbReference>
<reference evidence="3" key="1">
    <citation type="submission" date="2017-09" db="EMBL/GenBank/DDBJ databases">
        <title>Depth-based differentiation of microbial function through sediment-hosted aquifers and enrichment of novel symbionts in the deep terrestrial subsurface.</title>
        <authorList>
            <person name="Probst A.J."/>
            <person name="Ladd B."/>
            <person name="Jarett J.K."/>
            <person name="Geller-Mcgrath D.E."/>
            <person name="Sieber C.M.K."/>
            <person name="Emerson J.B."/>
            <person name="Anantharaman K."/>
            <person name="Thomas B.C."/>
            <person name="Malmstrom R."/>
            <person name="Stieglmeier M."/>
            <person name="Klingl A."/>
            <person name="Woyke T."/>
            <person name="Ryan C.M."/>
            <person name="Banfield J.F."/>
        </authorList>
    </citation>
    <scope>NUCLEOTIDE SEQUENCE [LARGE SCALE GENOMIC DNA]</scope>
</reference>
<organism evidence="2 3">
    <name type="scientific">Candidatus Kaiserbacteria bacterium CG10_big_fil_rev_8_21_14_0_10_43_70</name>
    <dbReference type="NCBI Taxonomy" id="1974605"/>
    <lineage>
        <taxon>Bacteria</taxon>
        <taxon>Candidatus Kaiseribacteriota</taxon>
    </lineage>
</organism>
<sequence length="191" mass="21722">MLWTQKTEVALNKAAVLHDGQYRKGKEKLPFITHPIAVANIVSAYTKDEDVVVAALLHDTLEDTLYGYESMESEFETRVADIVRGVTIPEAENSSLGNWTKDRTRYFENLKQASNESALVATADKLHNFKSVLRDYCNDTEQFRKDFSGTAKDRVHVYGAIVNHLVERIPEEFAGELSKTWESYRAFVESL</sequence>
<dbReference type="Proteomes" id="UP000230706">
    <property type="component" value="Unassembled WGS sequence"/>
</dbReference>
<protein>
    <submittedName>
        <fullName evidence="2">Bifunctional (P)ppGpp synthetase/guanosine-3',5'-bis(Diphosphate) 3'-pyrophosphohydrolase</fullName>
    </submittedName>
</protein>
<dbReference type="AlphaFoldDB" id="A0A2H0UIN3"/>
<evidence type="ECO:0000313" key="3">
    <source>
        <dbReference type="Proteomes" id="UP000230706"/>
    </source>
</evidence>
<dbReference type="SUPFAM" id="SSF109604">
    <property type="entry name" value="HD-domain/PDEase-like"/>
    <property type="match status" value="1"/>
</dbReference>
<dbReference type="GO" id="GO:0008893">
    <property type="term" value="F:guanosine-3',5'-bis(diphosphate) 3'-diphosphatase activity"/>
    <property type="evidence" value="ECO:0007669"/>
    <property type="project" value="TreeGrafter"/>
</dbReference>
<keyword evidence="2" id="KW-0378">Hydrolase</keyword>
<name>A0A2H0UIN3_9BACT</name>
<dbReference type="PANTHER" id="PTHR46246">
    <property type="entry name" value="GUANOSINE-3',5'-BIS(DIPHOSPHATE) 3'-PYROPHOSPHOHYDROLASE MESH1"/>
    <property type="match status" value="1"/>
</dbReference>
<comment type="caution">
    <text evidence="2">The sequence shown here is derived from an EMBL/GenBank/DDBJ whole genome shotgun (WGS) entry which is preliminary data.</text>
</comment>
<dbReference type="InterPro" id="IPR003607">
    <property type="entry name" value="HD/PDEase_dom"/>
</dbReference>
<dbReference type="Gene3D" id="1.10.3210.10">
    <property type="entry name" value="Hypothetical protein af1432"/>
    <property type="match status" value="1"/>
</dbReference>
<dbReference type="Pfam" id="PF13328">
    <property type="entry name" value="HD_4"/>
    <property type="match status" value="1"/>
</dbReference>
<gene>
    <name evidence="2" type="ORF">COU13_02055</name>
</gene>
<feature type="domain" description="HD/PDEase" evidence="1">
    <location>
        <begin position="27"/>
        <end position="138"/>
    </location>
</feature>
<evidence type="ECO:0000259" key="1">
    <source>
        <dbReference type="SMART" id="SM00471"/>
    </source>
</evidence>
<dbReference type="EMBL" id="PFBF01000044">
    <property type="protein sequence ID" value="PIR86251.1"/>
    <property type="molecule type" value="Genomic_DNA"/>
</dbReference>
<proteinExistence type="predicted"/>
<dbReference type="CDD" id="cd00077">
    <property type="entry name" value="HDc"/>
    <property type="match status" value="1"/>
</dbReference>
<accession>A0A2H0UIN3</accession>